<keyword evidence="8" id="KW-0539">Nucleus</keyword>
<keyword evidence="6" id="KW-0963">Cytoplasm</keyword>
<evidence type="ECO:0000256" key="4">
    <source>
        <dbReference type="ARBA" id="ARBA00011098"/>
    </source>
</evidence>
<comment type="similarity">
    <text evidence="3">Belongs to the CSN2 family.</text>
</comment>
<dbReference type="SUPFAM" id="SSF46785">
    <property type="entry name" value="Winged helix' DNA-binding domain"/>
    <property type="match status" value="1"/>
</dbReference>
<protein>
    <recommendedName>
        <fullName evidence="5">COP9 signalosome complex subunit 2</fullName>
    </recommendedName>
</protein>
<evidence type="ECO:0000256" key="8">
    <source>
        <dbReference type="ARBA" id="ARBA00023242"/>
    </source>
</evidence>
<proteinExistence type="inferred from homology"/>
<evidence type="ECO:0000259" key="10">
    <source>
        <dbReference type="PROSITE" id="PS50250"/>
    </source>
</evidence>
<evidence type="ECO:0000313" key="12">
    <source>
        <dbReference type="Proteomes" id="UP000830671"/>
    </source>
</evidence>
<dbReference type="Proteomes" id="UP000830671">
    <property type="component" value="Chromosome 4"/>
</dbReference>
<evidence type="ECO:0000256" key="3">
    <source>
        <dbReference type="ARBA" id="ARBA00009318"/>
    </source>
</evidence>
<dbReference type="GO" id="GO:0005737">
    <property type="term" value="C:cytoplasm"/>
    <property type="evidence" value="ECO:0007669"/>
    <property type="project" value="UniProtKB-SubCell"/>
</dbReference>
<comment type="subunit">
    <text evidence="4">Component of the COP9 signalosome (CSN) complex.</text>
</comment>
<dbReference type="Pfam" id="PF01399">
    <property type="entry name" value="PCI"/>
    <property type="match status" value="1"/>
</dbReference>
<evidence type="ECO:0000313" key="11">
    <source>
        <dbReference type="EMBL" id="UQC83895.1"/>
    </source>
</evidence>
<feature type="compositionally biased region" description="Basic and acidic residues" evidence="9">
    <location>
        <begin position="586"/>
        <end position="604"/>
    </location>
</feature>
<feature type="region of interest" description="Disordered" evidence="9">
    <location>
        <begin position="1"/>
        <end position="21"/>
    </location>
</feature>
<dbReference type="GO" id="GO:0008180">
    <property type="term" value="C:COP9 signalosome"/>
    <property type="evidence" value="ECO:0007669"/>
    <property type="project" value="UniProtKB-KW"/>
</dbReference>
<evidence type="ECO:0000256" key="6">
    <source>
        <dbReference type="ARBA" id="ARBA00022490"/>
    </source>
</evidence>
<dbReference type="SMART" id="SM00753">
    <property type="entry name" value="PAM"/>
    <property type="match status" value="1"/>
</dbReference>
<name>A0A9Q8SUV7_9PEZI</name>
<dbReference type="EMBL" id="CP019476">
    <property type="protein sequence ID" value="UQC83895.1"/>
    <property type="molecule type" value="Genomic_DNA"/>
</dbReference>
<reference evidence="11" key="1">
    <citation type="journal article" date="2021" name="Mol. Plant Microbe Interact.">
        <title>Complete Genome Sequence of the Plant-Pathogenic Fungus Colletotrichum lupini.</title>
        <authorList>
            <person name="Baroncelli R."/>
            <person name="Pensec F."/>
            <person name="Da Lio D."/>
            <person name="Boufleur T."/>
            <person name="Vicente I."/>
            <person name="Sarrocco S."/>
            <person name="Picot A."/>
            <person name="Baraldi E."/>
            <person name="Sukno S."/>
            <person name="Thon M."/>
            <person name="Le Floch G."/>
        </authorList>
    </citation>
    <scope>NUCLEOTIDE SEQUENCE</scope>
    <source>
        <strain evidence="11">IMI 504893</strain>
    </source>
</reference>
<keyword evidence="12" id="KW-1185">Reference proteome</keyword>
<evidence type="ECO:0000256" key="2">
    <source>
        <dbReference type="ARBA" id="ARBA00004496"/>
    </source>
</evidence>
<dbReference type="Gene3D" id="1.25.40.570">
    <property type="match status" value="1"/>
</dbReference>
<feature type="compositionally biased region" description="Gly residues" evidence="9">
    <location>
        <begin position="562"/>
        <end position="573"/>
    </location>
</feature>
<dbReference type="SMART" id="SM00088">
    <property type="entry name" value="PINT"/>
    <property type="match status" value="1"/>
</dbReference>
<evidence type="ECO:0000256" key="1">
    <source>
        <dbReference type="ARBA" id="ARBA00004123"/>
    </source>
</evidence>
<dbReference type="GeneID" id="73343379"/>
<feature type="region of interest" description="Disordered" evidence="9">
    <location>
        <begin position="649"/>
        <end position="688"/>
    </location>
</feature>
<comment type="subcellular location">
    <subcellularLocation>
        <location evidence="2">Cytoplasm</location>
    </subcellularLocation>
    <subcellularLocation>
        <location evidence="1">Nucleus</location>
    </subcellularLocation>
</comment>
<sequence length="1218" mass="137501">MGKAGNQKAGTAGFESKKPWKPKVASVHVATAPAWNCPAHCQSALLPSRSISNDEQTYKFFHHTFSYSYSPVQSPKRTPCDRLLVNTPQSPHAVKMSDDEDFMQESDEEQYDFEYEEDDDEDSGDVGIENKYYNAKQLKLTDPEDAIAEFLGIPPLEEEKGEWGFKGLKQAIKLEFKLGQYEKATEHYAELLTYVKSAVTRNYSEKSINNMLDYIEKGSDSPKAVACVEKFYSLTLESFQSTNNERLWLKTNIKLAKLLLDRKDYNTVTKKLRDLHKACQKEDGSDDPSKGTYSMEIYALEIQMHAETKNNKQLKRLYQRALKVRSAVPHPKIMGIIRECGGKMHMSEENWAEAQTDFFESFRNYDEAGSLQRIQVLKYLLLTTMLVKSTINPFDSQETKPYKQDPRITAMTDLVDAYQRDDVHAYENVLQKNQDILADPFIAENIDEVTRNMRTKGVLKLIAPYTRMKLSWIAKQLKISEPEVQDILGFLIVDGKIQGKIDQQAGTLEIQSDADSDRTKALYELTQSVSNLYTTMFKEGEGFRSTEFPTDEQTMEMMGGGMTPRGGGRGQPRGVGRKGKGVLLDQIRHSRDGDGSAQTKKEDDAMAASTSIGKDTPNNRRKVWMQLPAAGGSIQRASKISWNAEDNTSTLDTYVDSSPRRTRRSRGGNRRNRKYEEPDTPKESPNSMSLNANLGSIIQPLGFVPESQFRKSHLSIGTGIRPSISPATQWRGIELTKQQGKKEFGHAGDRLVINLFGSHSTPPSPSQFANQWAEKAPDRSMQRQFVLLAAAQSPKRDADEMNLALSCVVTTTNLYRFSRLQTFTLQQRCVARHGRSSKMGGRDTAETEGISIAHPVLFGVVSVAVKRYDTMLARDCPDFAFTLVRQGNFNCKSDEHFAHRLRFPNISNNIEPSITIPLADHTWAGIMQSSFIPGPSARCIDGGSYRLQNTTVQVASPCVWFGHTFSTFFLLLRLCEANPMIVIRHHGRSPSPPCEWRPGLRGSQLNDLHYASFRGHHHPAYCKYITPSRARDRDKGESVVRHAGGRWAAEKRTSEWSAFVLRLCLSSCSSFSSFSRPITGRMQSGTRDGVGGQIWLKHRRSLRVNEPKPTFDDWMFHSANTRDEKAMKLKRREADVTCLANFASIPDGYRFRVLVQSMTQANDYTSAMIKTWGHGEFEFAGMFEPSLAGEMRHEHVSAACRNTHWPSLAVESRKRVVQ</sequence>
<dbReference type="InterPro" id="IPR050871">
    <property type="entry name" value="26S_Proteasome/COP9_Components"/>
</dbReference>
<dbReference type="PROSITE" id="PS50250">
    <property type="entry name" value="PCI"/>
    <property type="match status" value="1"/>
</dbReference>
<dbReference type="KEGG" id="clup:CLUP02_09391"/>
<dbReference type="InterPro" id="IPR000717">
    <property type="entry name" value="PCI_dom"/>
</dbReference>
<feature type="domain" description="PCI" evidence="10">
    <location>
        <begin position="347"/>
        <end position="515"/>
    </location>
</feature>
<gene>
    <name evidence="11" type="ORF">CLUP02_09391</name>
</gene>
<dbReference type="PANTHER" id="PTHR10678">
    <property type="entry name" value="26S PROTEASOME NON-ATPASE REGULATORY SUBUNIT 11/COP9 SIGNALOSOME COMPLEX SUBUNIT 2"/>
    <property type="match status" value="1"/>
</dbReference>
<evidence type="ECO:0000256" key="9">
    <source>
        <dbReference type="SAM" id="MobiDB-lite"/>
    </source>
</evidence>
<keyword evidence="7" id="KW-0736">Signalosome</keyword>
<feature type="compositionally biased region" description="Basic residues" evidence="9">
    <location>
        <begin position="660"/>
        <end position="673"/>
    </location>
</feature>
<dbReference type="InterPro" id="IPR036390">
    <property type="entry name" value="WH_DNA-bd_sf"/>
</dbReference>
<feature type="region of interest" description="Disordered" evidence="9">
    <location>
        <begin position="562"/>
        <end position="621"/>
    </location>
</feature>
<organism evidence="11 12">
    <name type="scientific">Colletotrichum lupini</name>
    <dbReference type="NCBI Taxonomy" id="145971"/>
    <lineage>
        <taxon>Eukaryota</taxon>
        <taxon>Fungi</taxon>
        <taxon>Dikarya</taxon>
        <taxon>Ascomycota</taxon>
        <taxon>Pezizomycotina</taxon>
        <taxon>Sordariomycetes</taxon>
        <taxon>Hypocreomycetidae</taxon>
        <taxon>Glomerellales</taxon>
        <taxon>Glomerellaceae</taxon>
        <taxon>Colletotrichum</taxon>
        <taxon>Colletotrichum acutatum species complex</taxon>
    </lineage>
</organism>
<evidence type="ECO:0000256" key="7">
    <source>
        <dbReference type="ARBA" id="ARBA00022790"/>
    </source>
</evidence>
<dbReference type="AlphaFoldDB" id="A0A9Q8SUV7"/>
<dbReference type="RefSeq" id="XP_049145513.1">
    <property type="nucleotide sequence ID" value="XM_049288369.1"/>
</dbReference>
<dbReference type="FunFam" id="1.25.40.570:FF:000006">
    <property type="entry name" value="COP9 signalosome complex subunit 2"/>
    <property type="match status" value="1"/>
</dbReference>
<accession>A0A9Q8SUV7</accession>
<evidence type="ECO:0000256" key="5">
    <source>
        <dbReference type="ARBA" id="ARBA00014879"/>
    </source>
</evidence>